<organism evidence="1 2">
    <name type="scientific">Trifolium medium</name>
    <dbReference type="NCBI Taxonomy" id="97028"/>
    <lineage>
        <taxon>Eukaryota</taxon>
        <taxon>Viridiplantae</taxon>
        <taxon>Streptophyta</taxon>
        <taxon>Embryophyta</taxon>
        <taxon>Tracheophyta</taxon>
        <taxon>Spermatophyta</taxon>
        <taxon>Magnoliopsida</taxon>
        <taxon>eudicotyledons</taxon>
        <taxon>Gunneridae</taxon>
        <taxon>Pentapetalae</taxon>
        <taxon>rosids</taxon>
        <taxon>fabids</taxon>
        <taxon>Fabales</taxon>
        <taxon>Fabaceae</taxon>
        <taxon>Papilionoideae</taxon>
        <taxon>50 kb inversion clade</taxon>
        <taxon>NPAAA clade</taxon>
        <taxon>Hologalegina</taxon>
        <taxon>IRL clade</taxon>
        <taxon>Trifolieae</taxon>
        <taxon>Trifolium</taxon>
    </lineage>
</organism>
<dbReference type="EMBL" id="LXQA010158616">
    <property type="protein sequence ID" value="MCI27317.1"/>
    <property type="molecule type" value="Genomic_DNA"/>
</dbReference>
<evidence type="ECO:0000313" key="1">
    <source>
        <dbReference type="EMBL" id="MCI27317.1"/>
    </source>
</evidence>
<proteinExistence type="predicted"/>
<reference evidence="1 2" key="1">
    <citation type="journal article" date="2018" name="Front. Plant Sci.">
        <title>Red Clover (Trifolium pratense) and Zigzag Clover (T. medium) - A Picture of Genomic Similarities and Differences.</title>
        <authorList>
            <person name="Dluhosova J."/>
            <person name="Istvanek J."/>
            <person name="Nedelnik J."/>
            <person name="Repkova J."/>
        </authorList>
    </citation>
    <scope>NUCLEOTIDE SEQUENCE [LARGE SCALE GENOMIC DNA]</scope>
    <source>
        <strain evidence="2">cv. 10/8</strain>
        <tissue evidence="1">Leaf</tissue>
    </source>
</reference>
<sequence>MLIINYTKTTIHAYKRDTLTSFEDEDWQSITSNLEPGNKVEVMVVFGEGVFVEKATVSLLYDEPVDKEMESCDAVDEEDVIVFGNDDDNVSVSGGDNEAINRFGEETVNHVQIIRHADGFYADVVGAVQLVPHDPHQLAEAVAEEIPAAEANRDQEQHIPPP</sequence>
<name>A0A392QTJ4_9FABA</name>
<keyword evidence="2" id="KW-1185">Reference proteome</keyword>
<evidence type="ECO:0000313" key="2">
    <source>
        <dbReference type="Proteomes" id="UP000265520"/>
    </source>
</evidence>
<comment type="caution">
    <text evidence="1">The sequence shown here is derived from an EMBL/GenBank/DDBJ whole genome shotgun (WGS) entry which is preliminary data.</text>
</comment>
<feature type="non-terminal residue" evidence="1">
    <location>
        <position position="162"/>
    </location>
</feature>
<dbReference type="Proteomes" id="UP000265520">
    <property type="component" value="Unassembled WGS sequence"/>
</dbReference>
<dbReference type="AlphaFoldDB" id="A0A392QTJ4"/>
<protein>
    <submittedName>
        <fullName evidence="1">TIR-NBS-LRR RCT1 resistance protein</fullName>
    </submittedName>
</protein>
<accession>A0A392QTJ4</accession>